<name>A0A6I4W6E5_9BACL</name>
<comment type="caution">
    <text evidence="2">The sequence shown here is derived from an EMBL/GenBank/DDBJ whole genome shotgun (WGS) entry which is preliminary data.</text>
</comment>
<feature type="transmembrane region" description="Helical" evidence="1">
    <location>
        <begin position="61"/>
        <end position="84"/>
    </location>
</feature>
<dbReference type="RefSeq" id="WP_160803244.1">
    <property type="nucleotide sequence ID" value="NZ_WUUL01000021.1"/>
</dbReference>
<proteinExistence type="predicted"/>
<evidence type="ECO:0000313" key="2">
    <source>
        <dbReference type="EMBL" id="MXQ55892.1"/>
    </source>
</evidence>
<dbReference type="AlphaFoldDB" id="A0A6I4W6E5"/>
<dbReference type="EMBL" id="WUUL01000021">
    <property type="protein sequence ID" value="MXQ55892.1"/>
    <property type="molecule type" value="Genomic_DNA"/>
</dbReference>
<evidence type="ECO:0000256" key="1">
    <source>
        <dbReference type="SAM" id="Phobius"/>
    </source>
</evidence>
<dbReference type="PANTHER" id="PTHR37305:SF1">
    <property type="entry name" value="MEMBRANE PROTEIN"/>
    <property type="match status" value="1"/>
</dbReference>
<feature type="transmembrane region" description="Helical" evidence="1">
    <location>
        <begin position="21"/>
        <end position="41"/>
    </location>
</feature>
<protein>
    <submittedName>
        <fullName evidence="2">ABC transporter permease subunit</fullName>
    </submittedName>
</protein>
<feature type="transmembrane region" description="Helical" evidence="1">
    <location>
        <begin position="225"/>
        <end position="247"/>
    </location>
</feature>
<accession>A0A6I4W6E5</accession>
<dbReference type="Pfam" id="PF12730">
    <property type="entry name" value="ABC2_membrane_4"/>
    <property type="match status" value="1"/>
</dbReference>
<feature type="transmembrane region" description="Helical" evidence="1">
    <location>
        <begin position="173"/>
        <end position="193"/>
    </location>
</feature>
<sequence>MIKFIRLIQNENMKMFSQVSNWVMLGFYFVIIFFNVAMAPVDETDQFVADPFSYFLSSADTPMVVITTLSIIWAAGIMAAEFSSGTVKLLLIRPVTRTKILWAKYTLVVLYALVLSILYYVLTLMFGFLLYTDASLSSEGVMILAKAAGLSFLESLFMITLAYMIAVISYNRSLALGVSMFLYLTNTVIAFFLQTKPWSKFLFFTQLNLTKYASHDGAVSALNTLAFALCVLGVYFILFVVATWVTFSNRDVAS</sequence>
<keyword evidence="1" id="KW-0472">Membrane</keyword>
<organism evidence="2 3">
    <name type="scientific">Shimazuella alba</name>
    <dbReference type="NCBI Taxonomy" id="2690964"/>
    <lineage>
        <taxon>Bacteria</taxon>
        <taxon>Bacillati</taxon>
        <taxon>Bacillota</taxon>
        <taxon>Bacilli</taxon>
        <taxon>Bacillales</taxon>
        <taxon>Thermoactinomycetaceae</taxon>
        <taxon>Shimazuella</taxon>
    </lineage>
</organism>
<keyword evidence="1" id="KW-1133">Transmembrane helix</keyword>
<feature type="transmembrane region" description="Helical" evidence="1">
    <location>
        <begin position="143"/>
        <end position="166"/>
    </location>
</feature>
<feature type="transmembrane region" description="Helical" evidence="1">
    <location>
        <begin position="105"/>
        <end position="131"/>
    </location>
</feature>
<evidence type="ECO:0000313" key="3">
    <source>
        <dbReference type="Proteomes" id="UP000430692"/>
    </source>
</evidence>
<reference evidence="2 3" key="1">
    <citation type="submission" date="2019-12" db="EMBL/GenBank/DDBJ databases">
        <title>Whole-genome analyses of novel actinobacteria.</title>
        <authorList>
            <person name="Sahin N."/>
            <person name="Saygin H."/>
        </authorList>
    </citation>
    <scope>NUCLEOTIDE SEQUENCE [LARGE SCALE GENOMIC DNA]</scope>
    <source>
        <strain evidence="2 3">KC615</strain>
    </source>
</reference>
<keyword evidence="3" id="KW-1185">Reference proteome</keyword>
<dbReference type="PANTHER" id="PTHR37305">
    <property type="entry name" value="INTEGRAL MEMBRANE PROTEIN-RELATED"/>
    <property type="match status" value="1"/>
</dbReference>
<keyword evidence="1" id="KW-0812">Transmembrane</keyword>
<gene>
    <name evidence="2" type="ORF">GSM42_19615</name>
</gene>
<dbReference type="Proteomes" id="UP000430692">
    <property type="component" value="Unassembled WGS sequence"/>
</dbReference>